<organism evidence="1 2">
    <name type="scientific">Entomophthora muscae</name>
    <dbReference type="NCBI Taxonomy" id="34485"/>
    <lineage>
        <taxon>Eukaryota</taxon>
        <taxon>Fungi</taxon>
        <taxon>Fungi incertae sedis</taxon>
        <taxon>Zoopagomycota</taxon>
        <taxon>Entomophthoromycotina</taxon>
        <taxon>Entomophthoromycetes</taxon>
        <taxon>Entomophthorales</taxon>
        <taxon>Entomophthoraceae</taxon>
        <taxon>Entomophthora</taxon>
    </lineage>
</organism>
<dbReference type="EMBL" id="QTSX02004972">
    <property type="protein sequence ID" value="KAJ9063404.1"/>
    <property type="molecule type" value="Genomic_DNA"/>
</dbReference>
<comment type="caution">
    <text evidence="1">The sequence shown here is derived from an EMBL/GenBank/DDBJ whole genome shotgun (WGS) entry which is preliminary data.</text>
</comment>
<evidence type="ECO:0000313" key="2">
    <source>
        <dbReference type="Proteomes" id="UP001165960"/>
    </source>
</evidence>
<gene>
    <name evidence="1" type="ORF">DSO57_1000731</name>
</gene>
<reference evidence="1" key="1">
    <citation type="submission" date="2022-04" db="EMBL/GenBank/DDBJ databases">
        <title>Genome of the entomopathogenic fungus Entomophthora muscae.</title>
        <authorList>
            <person name="Elya C."/>
            <person name="Lovett B.R."/>
            <person name="Lee E."/>
            <person name="Macias A.M."/>
            <person name="Hajek A.E."/>
            <person name="De Bivort B.L."/>
            <person name="Kasson M.T."/>
            <person name="De Fine Licht H.H."/>
            <person name="Stajich J.E."/>
        </authorList>
    </citation>
    <scope>NUCLEOTIDE SEQUENCE</scope>
    <source>
        <strain evidence="1">Berkeley</strain>
    </source>
</reference>
<dbReference type="Proteomes" id="UP001165960">
    <property type="component" value="Unassembled WGS sequence"/>
</dbReference>
<keyword evidence="2" id="KW-1185">Reference proteome</keyword>
<protein>
    <submittedName>
        <fullName evidence="1">Uncharacterized protein</fullName>
    </submittedName>
</protein>
<name>A0ACC2SMA2_9FUNG</name>
<proteinExistence type="predicted"/>
<accession>A0ACC2SMA2</accession>
<sequence>MGGSFTLFNPKYNFAIAYVMNGAELSILTEGRAEGLIVAAFKAHMKLPCDKQ</sequence>
<evidence type="ECO:0000313" key="1">
    <source>
        <dbReference type="EMBL" id="KAJ9063404.1"/>
    </source>
</evidence>